<dbReference type="InterPro" id="IPR013087">
    <property type="entry name" value="Znf_C2H2_type"/>
</dbReference>
<evidence type="ECO:0000259" key="3">
    <source>
        <dbReference type="PROSITE" id="PS50157"/>
    </source>
</evidence>
<sequence>MASKGSKILPGRRPVLKVKRRLVIDEEANKNKLDHSTLIYDRCYSIADSMYEHLVGRFFASLLINMDYEIIPRSLTIFNDIDYIREQATFPVAIQNLVKDIIAIDPIIKDCKSIYAEALRIDASKQLYAMTLPLPYVLNCVLNSTTLLIQEDGVLYPGGSDLISLVEEIKRDYTYCDYLPADHHLFQMNSFPKPKFENDSDDSDFDEGKRRSKQSYLDSSPHRYRNPFKVKRGKTAVTIECTNDFCQAASLPFFEFKQHLFMFHRYSLPFREESPVEDVIFEIKTSPNHSDRDDSWKKQPYRPWNIRDQLTRLILQNSNREEIFLTDEDDDDYRYKEDERIICSEKGCSAIIDTKYELNHHMLSHGIPPHLCQICNDTFDENRYGTNLYSHIWERHWKFDNESNYQCYMCCSTFGKHRDLLQHHYLTHMPNTLSRTLTEEERDKLKKQDKIERTLMKQIKDLNSKMVDLAFDVPHENELANYLIDIEDISAFKL</sequence>
<dbReference type="GO" id="GO:0008270">
    <property type="term" value="F:zinc ion binding"/>
    <property type="evidence" value="ECO:0007669"/>
    <property type="project" value="UniProtKB-KW"/>
</dbReference>
<keyword evidence="1" id="KW-0863">Zinc-finger</keyword>
<dbReference type="PROSITE" id="PS00028">
    <property type="entry name" value="ZINC_FINGER_C2H2_1"/>
    <property type="match status" value="1"/>
</dbReference>
<dbReference type="PROSITE" id="PS50157">
    <property type="entry name" value="ZINC_FINGER_C2H2_2"/>
    <property type="match status" value="1"/>
</dbReference>
<name>A0A9Q0M868_BLOTA</name>
<protein>
    <recommendedName>
        <fullName evidence="3">C2H2-type domain-containing protein</fullName>
    </recommendedName>
</protein>
<evidence type="ECO:0000256" key="1">
    <source>
        <dbReference type="PROSITE-ProRule" id="PRU00042"/>
    </source>
</evidence>
<gene>
    <name evidence="4" type="ORF">RDWZM_006235</name>
</gene>
<comment type="caution">
    <text evidence="4">The sequence shown here is derived from an EMBL/GenBank/DDBJ whole genome shotgun (WGS) entry which is preliminary data.</text>
</comment>
<dbReference type="AlphaFoldDB" id="A0A9Q0M868"/>
<feature type="region of interest" description="Disordered" evidence="2">
    <location>
        <begin position="197"/>
        <end position="225"/>
    </location>
</feature>
<evidence type="ECO:0000256" key="2">
    <source>
        <dbReference type="SAM" id="MobiDB-lite"/>
    </source>
</evidence>
<accession>A0A9Q0M868</accession>
<proteinExistence type="predicted"/>
<keyword evidence="5" id="KW-1185">Reference proteome</keyword>
<keyword evidence="1" id="KW-0862">Zinc</keyword>
<keyword evidence="1" id="KW-0479">Metal-binding</keyword>
<reference evidence="4" key="1">
    <citation type="submission" date="2022-12" db="EMBL/GenBank/DDBJ databases">
        <title>Genome assemblies of Blomia tropicalis.</title>
        <authorList>
            <person name="Cui Y."/>
        </authorList>
    </citation>
    <scope>NUCLEOTIDE SEQUENCE</scope>
    <source>
        <tissue evidence="4">Adult mites</tissue>
    </source>
</reference>
<dbReference type="EMBL" id="JAPWDV010000002">
    <property type="protein sequence ID" value="KAJ6220423.1"/>
    <property type="molecule type" value="Genomic_DNA"/>
</dbReference>
<dbReference type="Proteomes" id="UP001142055">
    <property type="component" value="Chromosome 2"/>
</dbReference>
<feature type="domain" description="C2H2-type" evidence="3">
    <location>
        <begin position="405"/>
        <end position="428"/>
    </location>
</feature>
<evidence type="ECO:0000313" key="5">
    <source>
        <dbReference type="Proteomes" id="UP001142055"/>
    </source>
</evidence>
<evidence type="ECO:0000313" key="4">
    <source>
        <dbReference type="EMBL" id="KAJ6220423.1"/>
    </source>
</evidence>
<organism evidence="4 5">
    <name type="scientific">Blomia tropicalis</name>
    <name type="common">Mite</name>
    <dbReference type="NCBI Taxonomy" id="40697"/>
    <lineage>
        <taxon>Eukaryota</taxon>
        <taxon>Metazoa</taxon>
        <taxon>Ecdysozoa</taxon>
        <taxon>Arthropoda</taxon>
        <taxon>Chelicerata</taxon>
        <taxon>Arachnida</taxon>
        <taxon>Acari</taxon>
        <taxon>Acariformes</taxon>
        <taxon>Sarcoptiformes</taxon>
        <taxon>Astigmata</taxon>
        <taxon>Glycyphagoidea</taxon>
        <taxon>Echimyopodidae</taxon>
        <taxon>Blomia</taxon>
    </lineage>
</organism>
<dbReference type="SMART" id="SM00355">
    <property type="entry name" value="ZnF_C2H2"/>
    <property type="match status" value="2"/>
</dbReference>
<dbReference type="Gene3D" id="3.30.160.60">
    <property type="entry name" value="Classic Zinc Finger"/>
    <property type="match status" value="1"/>
</dbReference>